<dbReference type="KEGG" id="msd:MYSTI_04352"/>
<dbReference type="RefSeq" id="WP_015349910.1">
    <property type="nucleotide sequence ID" value="NC_020126.1"/>
</dbReference>
<name>L7UCQ0_MYXSD</name>
<dbReference type="EMBL" id="CP004025">
    <property type="protein sequence ID" value="AGC45650.1"/>
    <property type="molecule type" value="Genomic_DNA"/>
</dbReference>
<dbReference type="PROSITE" id="PS51736">
    <property type="entry name" value="RECOMBINASES_3"/>
    <property type="match status" value="1"/>
</dbReference>
<feature type="domain" description="Resolvase/invertase-type recombinase catalytic" evidence="1">
    <location>
        <begin position="14"/>
        <end position="79"/>
    </location>
</feature>
<proteinExistence type="predicted"/>
<gene>
    <name evidence="2" type="ordered locus">MYSTI_04352</name>
</gene>
<dbReference type="STRING" id="1278073.MYSTI_04352"/>
<protein>
    <submittedName>
        <fullName evidence="2">Putative transposase</fullName>
    </submittedName>
</protein>
<dbReference type="HOGENOM" id="CLU_157256_0_0_7"/>
<reference evidence="2 3" key="1">
    <citation type="journal article" date="2013" name="Genome Announc.">
        <title>Complete genome sequence of Myxococcus stipitatus strain DSM 14675, a fruiting myxobacterium.</title>
        <authorList>
            <person name="Huntley S."/>
            <person name="Kneip S."/>
            <person name="Treuner-Lange A."/>
            <person name="Sogaard-Andersen L."/>
        </authorList>
    </citation>
    <scope>NUCLEOTIDE SEQUENCE [LARGE SCALE GENOMIC DNA]</scope>
    <source>
        <strain evidence="3">DSM 14675 / JCM 12634 / Mx s8</strain>
    </source>
</reference>
<dbReference type="Proteomes" id="UP000011131">
    <property type="component" value="Chromosome"/>
</dbReference>
<dbReference type="PATRIC" id="fig|1278073.3.peg.4420"/>
<dbReference type="eggNOG" id="COG1961">
    <property type="taxonomic scope" value="Bacteria"/>
</dbReference>
<accession>L7UCQ0</accession>
<dbReference type="InterPro" id="IPR006119">
    <property type="entry name" value="Resolv_N"/>
</dbReference>
<dbReference type="Pfam" id="PF00239">
    <property type="entry name" value="Resolvase"/>
    <property type="match status" value="1"/>
</dbReference>
<dbReference type="AlphaFoldDB" id="L7UCQ0"/>
<dbReference type="GO" id="GO:0003677">
    <property type="term" value="F:DNA binding"/>
    <property type="evidence" value="ECO:0007669"/>
    <property type="project" value="InterPro"/>
</dbReference>
<evidence type="ECO:0000259" key="1">
    <source>
        <dbReference type="PROSITE" id="PS51736"/>
    </source>
</evidence>
<keyword evidence="3" id="KW-1185">Reference proteome</keyword>
<organism evidence="2 3">
    <name type="scientific">Myxococcus stipitatus (strain DSM 14675 / JCM 12634 / Mx s8)</name>
    <dbReference type="NCBI Taxonomy" id="1278073"/>
    <lineage>
        <taxon>Bacteria</taxon>
        <taxon>Pseudomonadati</taxon>
        <taxon>Myxococcota</taxon>
        <taxon>Myxococcia</taxon>
        <taxon>Myxococcales</taxon>
        <taxon>Cystobacterineae</taxon>
        <taxon>Myxococcaceae</taxon>
        <taxon>Myxococcus</taxon>
    </lineage>
</organism>
<sequence>MTRVEMPETVLRRRTIVYVRQSTVAQVLDNMESRRRQDALADLARTYGFRDVVINGDDLDRSASGITARPGFEALVAQV</sequence>
<evidence type="ECO:0000313" key="3">
    <source>
        <dbReference type="Proteomes" id="UP000011131"/>
    </source>
</evidence>
<evidence type="ECO:0000313" key="2">
    <source>
        <dbReference type="EMBL" id="AGC45650.1"/>
    </source>
</evidence>
<dbReference type="GO" id="GO:0000150">
    <property type="term" value="F:DNA strand exchange activity"/>
    <property type="evidence" value="ECO:0007669"/>
    <property type="project" value="InterPro"/>
</dbReference>